<comment type="caution">
    <text evidence="2">The sequence shown here is derived from an EMBL/GenBank/DDBJ whole genome shotgun (WGS) entry which is preliminary data.</text>
</comment>
<name>A0A523B9J7_9CREN</name>
<dbReference type="InterPro" id="IPR012924">
    <property type="entry name" value="TfuA_core"/>
</dbReference>
<proteinExistence type="predicted"/>
<organism evidence="2 3">
    <name type="scientific">Thermoproteota archaeon</name>
    <dbReference type="NCBI Taxonomy" id="2056631"/>
    <lineage>
        <taxon>Archaea</taxon>
        <taxon>Thermoproteota</taxon>
    </lineage>
</organism>
<evidence type="ECO:0000259" key="1">
    <source>
        <dbReference type="Pfam" id="PF07812"/>
    </source>
</evidence>
<dbReference type="Proteomes" id="UP000315399">
    <property type="component" value="Unassembled WGS sequence"/>
</dbReference>
<dbReference type="NCBIfam" id="NF033432">
    <property type="entry name" value="ThioGly_TfuA_rel"/>
    <property type="match status" value="1"/>
</dbReference>
<accession>A0A523B9J7</accession>
<protein>
    <submittedName>
        <fullName evidence="2">TfuA-related McrA-glycine thioamidation protein</fullName>
    </submittedName>
</protein>
<dbReference type="Pfam" id="PF07812">
    <property type="entry name" value="TfuA"/>
    <property type="match status" value="1"/>
</dbReference>
<reference evidence="2 3" key="1">
    <citation type="journal article" date="2019" name="Nat. Microbiol.">
        <title>Expanding anaerobic alkane metabolism in the domain of Archaea.</title>
        <authorList>
            <person name="Wang Y."/>
            <person name="Wegener G."/>
            <person name="Hou J."/>
            <person name="Wang F."/>
            <person name="Xiao X."/>
        </authorList>
    </citation>
    <scope>NUCLEOTIDE SEQUENCE [LARGE SCALE GENOMIC DNA]</scope>
    <source>
        <strain evidence="2">WYZ-LMO10</strain>
    </source>
</reference>
<feature type="domain" description="TfuA-like core" evidence="1">
    <location>
        <begin position="49"/>
        <end position="165"/>
    </location>
</feature>
<gene>
    <name evidence="2" type="ORF">DSO08_05325</name>
</gene>
<dbReference type="AlphaFoldDB" id="A0A523B9J7"/>
<evidence type="ECO:0000313" key="3">
    <source>
        <dbReference type="Proteomes" id="UP000315399"/>
    </source>
</evidence>
<dbReference type="EMBL" id="QNVH01000061">
    <property type="protein sequence ID" value="TDA37616.1"/>
    <property type="molecule type" value="Genomic_DNA"/>
</dbReference>
<sequence>MKVVIFLGPSLEASEAKKILDLAEYRPPAGRGDVAGAADEGFGIIGLVDGVFYQKTAVSPREILYALKKGVKVVGGSSIGALRACELDVYGMIGVGRIYRWYKEGIISADDEVAVVFHPTTYQPLSEPLVNIRATLEALVSRGMISQREEEIIINSAKEVPFHLRNYTRIIQKAIQELGRERARIILDLLKRERIDQKKLDAIDVLKKVRELATSDGSV</sequence>
<evidence type="ECO:0000313" key="2">
    <source>
        <dbReference type="EMBL" id="TDA37616.1"/>
    </source>
</evidence>